<evidence type="ECO:0000313" key="1">
    <source>
        <dbReference type="EMBL" id="VDM23542.1"/>
    </source>
</evidence>
<proteinExistence type="predicted"/>
<keyword evidence="2" id="KW-1185">Reference proteome</keyword>
<accession>A0A0R3WSX0</accession>
<protein>
    <submittedName>
        <fullName evidence="3">TIGR02449 family protein</fullName>
    </submittedName>
</protein>
<reference evidence="1 2" key="2">
    <citation type="submission" date="2018-11" db="EMBL/GenBank/DDBJ databases">
        <authorList>
            <consortium name="Pathogen Informatics"/>
        </authorList>
    </citation>
    <scope>NUCLEOTIDE SEQUENCE [LARGE SCALE GENOMIC DNA]</scope>
</reference>
<dbReference type="AlphaFoldDB" id="A0A0R3WSX0"/>
<dbReference type="WBParaSite" id="TTAC_0000386001-mRNA-1">
    <property type="protein sequence ID" value="TTAC_0000386001-mRNA-1"/>
    <property type="gene ID" value="TTAC_0000386001"/>
</dbReference>
<evidence type="ECO:0000313" key="3">
    <source>
        <dbReference type="WBParaSite" id="TTAC_0000386001-mRNA-1"/>
    </source>
</evidence>
<gene>
    <name evidence="1" type="ORF">TTAC_LOCUS3845</name>
</gene>
<reference evidence="3" key="1">
    <citation type="submission" date="2017-02" db="UniProtKB">
        <authorList>
            <consortium name="WormBaseParasite"/>
        </authorList>
    </citation>
    <scope>IDENTIFICATION</scope>
</reference>
<dbReference type="EMBL" id="UYWX01003142">
    <property type="protein sequence ID" value="VDM23542.1"/>
    <property type="molecule type" value="Genomic_DNA"/>
</dbReference>
<dbReference type="Proteomes" id="UP000274429">
    <property type="component" value="Unassembled WGS sequence"/>
</dbReference>
<organism evidence="3">
    <name type="scientific">Hydatigena taeniaeformis</name>
    <name type="common">Feline tapeworm</name>
    <name type="synonym">Taenia taeniaeformis</name>
    <dbReference type="NCBI Taxonomy" id="6205"/>
    <lineage>
        <taxon>Eukaryota</taxon>
        <taxon>Metazoa</taxon>
        <taxon>Spiralia</taxon>
        <taxon>Lophotrochozoa</taxon>
        <taxon>Platyhelminthes</taxon>
        <taxon>Cestoda</taxon>
        <taxon>Eucestoda</taxon>
        <taxon>Cyclophyllidea</taxon>
        <taxon>Taeniidae</taxon>
        <taxon>Hydatigera</taxon>
    </lineage>
</organism>
<name>A0A0R3WSX0_HYDTA</name>
<evidence type="ECO:0000313" key="2">
    <source>
        <dbReference type="Proteomes" id="UP000274429"/>
    </source>
</evidence>
<sequence>MAGENSSLKLAIAQLEREQIDLLRLILHLRDRLKQVSKENVELATRAAQTRAAVETAKSQLATVCESP</sequence>